<keyword evidence="3" id="KW-1185">Reference proteome</keyword>
<evidence type="ECO:0000256" key="1">
    <source>
        <dbReference type="SAM" id="MobiDB-lite"/>
    </source>
</evidence>
<comment type="caution">
    <text evidence="2">The sequence shown here is derived from an EMBL/GenBank/DDBJ whole genome shotgun (WGS) entry which is preliminary data.</text>
</comment>
<reference evidence="2 3" key="1">
    <citation type="journal article" date="2018" name="G3 (Bethesda)">
        <title>Phylogenetic and Phylogenomic Definition of Rhizopus Species.</title>
        <authorList>
            <person name="Gryganskyi A.P."/>
            <person name="Golan J."/>
            <person name="Dolatabadi S."/>
            <person name="Mondo S."/>
            <person name="Robb S."/>
            <person name="Idnurm A."/>
            <person name="Muszewska A."/>
            <person name="Steczkiewicz K."/>
            <person name="Masonjones S."/>
            <person name="Liao H.L."/>
            <person name="Gajdeczka M.T."/>
            <person name="Anike F."/>
            <person name="Vuek A."/>
            <person name="Anishchenko I.M."/>
            <person name="Voigt K."/>
            <person name="de Hoog G.S."/>
            <person name="Smith M.E."/>
            <person name="Heitman J."/>
            <person name="Vilgalys R."/>
            <person name="Stajich J.E."/>
        </authorList>
    </citation>
    <scope>NUCLEOTIDE SEQUENCE [LARGE SCALE GENOMIC DNA]</scope>
    <source>
        <strain evidence="2 3">CBS 357.93</strain>
    </source>
</reference>
<dbReference type="Proteomes" id="UP000252139">
    <property type="component" value="Unassembled WGS sequence"/>
</dbReference>
<evidence type="ECO:0000313" key="2">
    <source>
        <dbReference type="EMBL" id="RCH77655.1"/>
    </source>
</evidence>
<feature type="non-terminal residue" evidence="2">
    <location>
        <position position="129"/>
    </location>
</feature>
<accession>A0A367IJ02</accession>
<dbReference type="AlphaFoldDB" id="A0A367IJ02"/>
<proteinExistence type="predicted"/>
<feature type="non-terminal residue" evidence="2">
    <location>
        <position position="1"/>
    </location>
</feature>
<dbReference type="EMBL" id="PJQL01005772">
    <property type="protein sequence ID" value="RCH77655.1"/>
    <property type="molecule type" value="Genomic_DNA"/>
</dbReference>
<protein>
    <submittedName>
        <fullName evidence="2">Uncharacterized protein</fullName>
    </submittedName>
</protein>
<dbReference type="OrthoDB" id="79452at2759"/>
<feature type="region of interest" description="Disordered" evidence="1">
    <location>
        <begin position="1"/>
        <end position="23"/>
    </location>
</feature>
<evidence type="ECO:0000313" key="3">
    <source>
        <dbReference type="Proteomes" id="UP000252139"/>
    </source>
</evidence>
<name>A0A367IJ02_RHIAZ</name>
<gene>
    <name evidence="2" type="ORF">CU097_000313</name>
</gene>
<dbReference type="STRING" id="86630.A0A367IJ02"/>
<sequence length="129" mass="15040">SRDITELNDMLDQKNSEETHRNIVEPNTYSLEIDSCDAMELKKELIETRKKLKEVEGKFNKIKTISRKALDEFHIVKEGYAAEVTARKEADRLIVRLKSEIVFYQQASIFSGPDFIQFTKEEIEELNQA</sequence>
<organism evidence="2 3">
    <name type="scientific">Rhizopus azygosporus</name>
    <name type="common">Rhizopus microsporus var. azygosporus</name>
    <dbReference type="NCBI Taxonomy" id="86630"/>
    <lineage>
        <taxon>Eukaryota</taxon>
        <taxon>Fungi</taxon>
        <taxon>Fungi incertae sedis</taxon>
        <taxon>Mucoromycota</taxon>
        <taxon>Mucoromycotina</taxon>
        <taxon>Mucoromycetes</taxon>
        <taxon>Mucorales</taxon>
        <taxon>Mucorineae</taxon>
        <taxon>Rhizopodaceae</taxon>
        <taxon>Rhizopus</taxon>
    </lineage>
</organism>